<comment type="caution">
    <text evidence="9">Lacks conserved residue(s) required for the propagation of feature annotation.</text>
</comment>
<dbReference type="Proteomes" id="UP000050430">
    <property type="component" value="Unassembled WGS sequence"/>
</dbReference>
<dbReference type="STRING" id="229920.ADM99_09670"/>
<feature type="transmembrane region" description="Helical" evidence="9">
    <location>
        <begin position="96"/>
        <end position="117"/>
    </location>
</feature>
<keyword evidence="8 9" id="KW-0472">Membrane</keyword>
<dbReference type="InterPro" id="IPR044880">
    <property type="entry name" value="NCX_ion-bd_dom_sf"/>
</dbReference>
<feature type="transmembrane region" description="Helical" evidence="9">
    <location>
        <begin position="280"/>
        <end position="301"/>
    </location>
</feature>
<evidence type="ECO:0000256" key="9">
    <source>
        <dbReference type="RuleBase" id="RU365028"/>
    </source>
</evidence>
<feature type="transmembrane region" description="Helical" evidence="9">
    <location>
        <begin position="205"/>
        <end position="224"/>
    </location>
</feature>
<accession>A0A0P6WNS7</accession>
<keyword evidence="5 9" id="KW-0106">Calcium</keyword>
<dbReference type="Pfam" id="PF01699">
    <property type="entry name" value="Na_Ca_ex"/>
    <property type="match status" value="2"/>
</dbReference>
<comment type="caution">
    <text evidence="11">The sequence shown here is derived from an EMBL/GenBank/DDBJ whole genome shotgun (WGS) entry which is preliminary data.</text>
</comment>
<keyword evidence="6 9" id="KW-1133">Transmembrane helix</keyword>
<keyword evidence="12" id="KW-1185">Reference proteome</keyword>
<feature type="transmembrane region" description="Helical" evidence="9">
    <location>
        <begin position="339"/>
        <end position="359"/>
    </location>
</feature>
<comment type="subcellular location">
    <subcellularLocation>
        <location evidence="1">Endomembrane system</location>
        <topology evidence="1">Multi-pass membrane protein</topology>
    </subcellularLocation>
</comment>
<dbReference type="InterPro" id="IPR004837">
    <property type="entry name" value="NaCa_Exmemb"/>
</dbReference>
<dbReference type="GO" id="GO:0016020">
    <property type="term" value="C:membrane"/>
    <property type="evidence" value="ECO:0007669"/>
    <property type="project" value="InterPro"/>
</dbReference>
<evidence type="ECO:0000256" key="7">
    <source>
        <dbReference type="ARBA" id="ARBA00023065"/>
    </source>
</evidence>
<keyword evidence="4 9" id="KW-0812">Transmembrane</keyword>
<feature type="transmembrane region" description="Helical" evidence="9">
    <location>
        <begin position="129"/>
        <end position="149"/>
    </location>
</feature>
<dbReference type="NCBIfam" id="TIGR00378">
    <property type="entry name" value="cax"/>
    <property type="match status" value="1"/>
</dbReference>
<evidence type="ECO:0000313" key="11">
    <source>
        <dbReference type="EMBL" id="KPL71716.1"/>
    </source>
</evidence>
<keyword evidence="9" id="KW-0050">Antiport</keyword>
<feature type="transmembrane region" description="Helical" evidence="9">
    <location>
        <begin position="33"/>
        <end position="51"/>
    </location>
</feature>
<evidence type="ECO:0000256" key="1">
    <source>
        <dbReference type="ARBA" id="ARBA00004127"/>
    </source>
</evidence>
<dbReference type="EMBL" id="LGCK01000010">
    <property type="protein sequence ID" value="KPL71716.1"/>
    <property type="molecule type" value="Genomic_DNA"/>
</dbReference>
<evidence type="ECO:0000259" key="10">
    <source>
        <dbReference type="Pfam" id="PF01699"/>
    </source>
</evidence>
<dbReference type="InterPro" id="IPR004798">
    <property type="entry name" value="CAX-like"/>
</dbReference>
<reference evidence="11 12" key="1">
    <citation type="submission" date="2015-07" db="EMBL/GenBank/DDBJ databases">
        <title>Genome sequence of Leptolinea tardivitalis DSM 16556.</title>
        <authorList>
            <person name="Hemp J."/>
            <person name="Ward L.M."/>
            <person name="Pace L.A."/>
            <person name="Fischer W.W."/>
        </authorList>
    </citation>
    <scope>NUCLEOTIDE SEQUENCE [LARGE SCALE GENOMIC DNA]</scope>
    <source>
        <strain evidence="11 12">YMTK-2</strain>
    </source>
</reference>
<feature type="domain" description="Sodium/calcium exchanger membrane region" evidence="10">
    <location>
        <begin position="31"/>
        <end position="184"/>
    </location>
</feature>
<evidence type="ECO:0000256" key="8">
    <source>
        <dbReference type="ARBA" id="ARBA00023136"/>
    </source>
</evidence>
<feature type="transmembrane region" description="Helical" evidence="9">
    <location>
        <begin position="244"/>
        <end position="268"/>
    </location>
</feature>
<evidence type="ECO:0000256" key="5">
    <source>
        <dbReference type="ARBA" id="ARBA00022837"/>
    </source>
</evidence>
<sequence>MQKILKENPTTILLTAALAAALAHFGGWGDTWVFILAALGVIPLAGYIGSATEALAHYTGPKIGGLLNATLGNAAELIITLVAIREGLLELVKASITGSILGNLLLVMGTSMLLGGLKNGSQRFDRKQAGNYAVLLAMTIMALVIPSFFGHSMGDEGSVGVETLSLGVAGVMIVLYVLGIIYSLKYNNSPISAGQEETSHSKPTYSKTAAVIVLVIATLGVVLLSELLVGAVESVVSQFGLSEFFIGIILIPIVGNVAEHLVAVQAAIGNKMELSIEISLSSSLQVALFVSPLLVFISLAMGHPLTLMFNPFELVSLGAGVVIAALVSMDGESNWLEGASLLAVYLILGLAFFLLPVAIQ</sequence>
<organism evidence="11 12">
    <name type="scientific">Leptolinea tardivitalis</name>
    <dbReference type="NCBI Taxonomy" id="229920"/>
    <lineage>
        <taxon>Bacteria</taxon>
        <taxon>Bacillati</taxon>
        <taxon>Chloroflexota</taxon>
        <taxon>Anaerolineae</taxon>
        <taxon>Anaerolineales</taxon>
        <taxon>Anaerolineaceae</taxon>
        <taxon>Leptolinea</taxon>
    </lineage>
</organism>
<gene>
    <name evidence="11" type="ORF">ADM99_09670</name>
</gene>
<proteinExistence type="inferred from homology"/>
<dbReference type="AlphaFoldDB" id="A0A0P6WNS7"/>
<dbReference type="Gene3D" id="1.20.1420.30">
    <property type="entry name" value="NCX, central ion-binding region"/>
    <property type="match status" value="1"/>
</dbReference>
<dbReference type="PANTHER" id="PTHR31503:SF22">
    <property type="entry name" value="VACUOLAR CALCIUM ION TRANSPORTER"/>
    <property type="match status" value="1"/>
</dbReference>
<name>A0A0P6WNS7_9CHLR</name>
<keyword evidence="7 9" id="KW-0406">Ion transport</keyword>
<dbReference type="GO" id="GO:0015369">
    <property type="term" value="F:calcium:proton antiporter activity"/>
    <property type="evidence" value="ECO:0007669"/>
    <property type="project" value="UniProtKB-UniRule"/>
</dbReference>
<dbReference type="PANTHER" id="PTHR31503">
    <property type="entry name" value="VACUOLAR CALCIUM ION TRANSPORTER"/>
    <property type="match status" value="1"/>
</dbReference>
<evidence type="ECO:0000256" key="6">
    <source>
        <dbReference type="ARBA" id="ARBA00022989"/>
    </source>
</evidence>
<dbReference type="GO" id="GO:0006874">
    <property type="term" value="P:intracellular calcium ion homeostasis"/>
    <property type="evidence" value="ECO:0007669"/>
    <property type="project" value="TreeGrafter"/>
</dbReference>
<dbReference type="InterPro" id="IPR004713">
    <property type="entry name" value="CaH_exchang"/>
</dbReference>
<dbReference type="GO" id="GO:0012505">
    <property type="term" value="C:endomembrane system"/>
    <property type="evidence" value="ECO:0007669"/>
    <property type="project" value="UniProtKB-SubCell"/>
</dbReference>
<protein>
    <recommendedName>
        <fullName evidence="9">Ca(2+)/H(+) antiporter</fullName>
    </recommendedName>
</protein>
<comment type="similarity">
    <text evidence="9">Belongs to the Ca(2+):cation antiporter (CaCA) (TC 2.A.19) family.</text>
</comment>
<keyword evidence="2 9" id="KW-0813">Transport</keyword>
<feature type="transmembrane region" description="Helical" evidence="9">
    <location>
        <begin position="307"/>
        <end position="327"/>
    </location>
</feature>
<feature type="transmembrane region" description="Helical" evidence="9">
    <location>
        <begin position="164"/>
        <end position="184"/>
    </location>
</feature>
<evidence type="ECO:0000313" key="12">
    <source>
        <dbReference type="Proteomes" id="UP000050430"/>
    </source>
</evidence>
<feature type="transmembrane region" description="Helical" evidence="9">
    <location>
        <begin position="63"/>
        <end position="84"/>
    </location>
</feature>
<evidence type="ECO:0000256" key="3">
    <source>
        <dbReference type="ARBA" id="ARBA00022568"/>
    </source>
</evidence>
<feature type="domain" description="Sodium/calcium exchanger membrane region" evidence="10">
    <location>
        <begin position="210"/>
        <end position="350"/>
    </location>
</feature>
<keyword evidence="3 9" id="KW-0109">Calcium transport</keyword>
<dbReference type="PATRIC" id="fig|229920.5.peg.1844"/>
<comment type="function">
    <text evidence="9">Ca(+)/H(+) antiporter that extrudes calcium in exchange for external protons.</text>
</comment>
<evidence type="ECO:0000256" key="2">
    <source>
        <dbReference type="ARBA" id="ARBA00022448"/>
    </source>
</evidence>
<evidence type="ECO:0000256" key="4">
    <source>
        <dbReference type="ARBA" id="ARBA00022692"/>
    </source>
</evidence>